<feature type="region of interest" description="Disordered" evidence="1">
    <location>
        <begin position="1"/>
        <end position="24"/>
    </location>
</feature>
<evidence type="ECO:0000256" key="2">
    <source>
        <dbReference type="SAM" id="Phobius"/>
    </source>
</evidence>
<keyword evidence="4" id="KW-1185">Reference proteome</keyword>
<comment type="caution">
    <text evidence="3">The sequence shown here is derived from an EMBL/GenBank/DDBJ whole genome shotgun (WGS) entry which is preliminary data.</text>
</comment>
<feature type="transmembrane region" description="Helical" evidence="2">
    <location>
        <begin position="30"/>
        <end position="51"/>
    </location>
</feature>
<dbReference type="InterPro" id="IPR021903">
    <property type="entry name" value="DUF3515"/>
</dbReference>
<keyword evidence="2" id="KW-0812">Transmembrane</keyword>
<evidence type="ECO:0000256" key="1">
    <source>
        <dbReference type="SAM" id="MobiDB-lite"/>
    </source>
</evidence>
<dbReference type="RefSeq" id="WP_205257179.1">
    <property type="nucleotide sequence ID" value="NZ_BAAAPV010000001.1"/>
</dbReference>
<name>A0A938YPY7_9ACTN</name>
<dbReference type="EMBL" id="JAERWL010000009">
    <property type="protein sequence ID" value="MBM9477083.1"/>
    <property type="molecule type" value="Genomic_DNA"/>
</dbReference>
<evidence type="ECO:0000313" key="4">
    <source>
        <dbReference type="Proteomes" id="UP000663801"/>
    </source>
</evidence>
<sequence length="198" mass="20065">MVDPAAVAPSPGPGGPPVPDEPTGPPRWRLAAAIALPILAVVVLLVLASVVRSAPDPGADAPLALLPVESPDSGSASCLSVVQALPDTLAGLPRRTLKDPPESAEAWGQPPVVFRCGLPDPAELTCSAALQQVNGVAWLPLSSGGQTTFLAVDRSVRIALTLTEQSGSGSLQEISDIVAATLPARDICRDGVLVPTEG</sequence>
<organism evidence="3 4">
    <name type="scientific">Nakamurella flavida</name>
    <dbReference type="NCBI Taxonomy" id="363630"/>
    <lineage>
        <taxon>Bacteria</taxon>
        <taxon>Bacillati</taxon>
        <taxon>Actinomycetota</taxon>
        <taxon>Actinomycetes</taxon>
        <taxon>Nakamurellales</taxon>
        <taxon>Nakamurellaceae</taxon>
        <taxon>Nakamurella</taxon>
    </lineage>
</organism>
<dbReference type="Pfam" id="PF12028">
    <property type="entry name" value="DUF3515"/>
    <property type="match status" value="1"/>
</dbReference>
<dbReference type="AlphaFoldDB" id="A0A938YPY7"/>
<proteinExistence type="predicted"/>
<feature type="compositionally biased region" description="Pro residues" evidence="1">
    <location>
        <begin position="10"/>
        <end position="24"/>
    </location>
</feature>
<reference evidence="3" key="1">
    <citation type="submission" date="2021-01" db="EMBL/GenBank/DDBJ databases">
        <title>KCTC 19127 draft genome.</title>
        <authorList>
            <person name="An D."/>
        </authorList>
    </citation>
    <scope>NUCLEOTIDE SEQUENCE</scope>
    <source>
        <strain evidence="3">KCTC 19127</strain>
    </source>
</reference>
<gene>
    <name evidence="3" type="ORF">JL107_11550</name>
</gene>
<accession>A0A938YPY7</accession>
<keyword evidence="2" id="KW-0472">Membrane</keyword>
<dbReference type="Proteomes" id="UP000663801">
    <property type="component" value="Unassembled WGS sequence"/>
</dbReference>
<evidence type="ECO:0000313" key="3">
    <source>
        <dbReference type="EMBL" id="MBM9477083.1"/>
    </source>
</evidence>
<protein>
    <submittedName>
        <fullName evidence="3">DUF3515 domain-containing protein</fullName>
    </submittedName>
</protein>
<keyword evidence="2" id="KW-1133">Transmembrane helix</keyword>